<evidence type="ECO:0000256" key="3">
    <source>
        <dbReference type="ARBA" id="ARBA00022475"/>
    </source>
</evidence>
<dbReference type="PROSITE" id="PS50850">
    <property type="entry name" value="MFS"/>
    <property type="match status" value="1"/>
</dbReference>
<feature type="transmembrane region" description="Helical" evidence="7">
    <location>
        <begin position="176"/>
        <end position="193"/>
    </location>
</feature>
<evidence type="ECO:0000256" key="2">
    <source>
        <dbReference type="ARBA" id="ARBA00022448"/>
    </source>
</evidence>
<dbReference type="SUPFAM" id="SSF103473">
    <property type="entry name" value="MFS general substrate transporter"/>
    <property type="match status" value="1"/>
</dbReference>
<reference evidence="9 10" key="1">
    <citation type="journal article" date="2016" name="Nat. Commun.">
        <title>Thousands of microbial genomes shed light on interconnected biogeochemical processes in an aquifer system.</title>
        <authorList>
            <person name="Anantharaman K."/>
            <person name="Brown C.T."/>
            <person name="Hug L.A."/>
            <person name="Sharon I."/>
            <person name="Castelle C.J."/>
            <person name="Probst A.J."/>
            <person name="Thomas B.C."/>
            <person name="Singh A."/>
            <person name="Wilkins M.J."/>
            <person name="Karaoz U."/>
            <person name="Brodie E.L."/>
            <person name="Williams K.H."/>
            <person name="Hubbard S.S."/>
            <person name="Banfield J.F."/>
        </authorList>
    </citation>
    <scope>NUCLEOTIDE SEQUENCE [LARGE SCALE GENOMIC DNA]</scope>
</reference>
<dbReference type="InterPro" id="IPR020846">
    <property type="entry name" value="MFS_dom"/>
</dbReference>
<dbReference type="InterPro" id="IPR011701">
    <property type="entry name" value="MFS"/>
</dbReference>
<evidence type="ECO:0000256" key="7">
    <source>
        <dbReference type="SAM" id="Phobius"/>
    </source>
</evidence>
<dbReference type="EMBL" id="MFJK01000016">
    <property type="protein sequence ID" value="OGG17786.1"/>
    <property type="molecule type" value="Genomic_DNA"/>
</dbReference>
<gene>
    <name evidence="9" type="ORF">A2721_02075</name>
</gene>
<dbReference type="Pfam" id="PF07690">
    <property type="entry name" value="MFS_1"/>
    <property type="match status" value="1"/>
</dbReference>
<comment type="caution">
    <text evidence="9">The sequence shown here is derived from an EMBL/GenBank/DDBJ whole genome shotgun (WGS) entry which is preliminary data.</text>
</comment>
<dbReference type="InterPro" id="IPR036259">
    <property type="entry name" value="MFS_trans_sf"/>
</dbReference>
<dbReference type="GO" id="GO:0005886">
    <property type="term" value="C:plasma membrane"/>
    <property type="evidence" value="ECO:0007669"/>
    <property type="project" value="UniProtKB-SubCell"/>
</dbReference>
<keyword evidence="2" id="KW-0813">Transport</keyword>
<evidence type="ECO:0000313" key="10">
    <source>
        <dbReference type="Proteomes" id="UP000177871"/>
    </source>
</evidence>
<evidence type="ECO:0000256" key="4">
    <source>
        <dbReference type="ARBA" id="ARBA00022692"/>
    </source>
</evidence>
<feature type="domain" description="Major facilitator superfamily (MFS) profile" evidence="8">
    <location>
        <begin position="44"/>
        <end position="223"/>
    </location>
</feature>
<dbReference type="Proteomes" id="UP000177871">
    <property type="component" value="Unassembled WGS sequence"/>
</dbReference>
<dbReference type="PANTHER" id="PTHR23517:SF3">
    <property type="entry name" value="INTEGRAL MEMBRANE TRANSPORT PROTEIN"/>
    <property type="match status" value="1"/>
</dbReference>
<dbReference type="Gene3D" id="1.20.1250.20">
    <property type="entry name" value="MFS general substrate transporter like domains"/>
    <property type="match status" value="1"/>
</dbReference>
<dbReference type="AlphaFoldDB" id="A0A1F5ZZ84"/>
<keyword evidence="4 7" id="KW-0812">Transmembrane</keyword>
<dbReference type="GO" id="GO:0022857">
    <property type="term" value="F:transmembrane transporter activity"/>
    <property type="evidence" value="ECO:0007669"/>
    <property type="project" value="InterPro"/>
</dbReference>
<proteinExistence type="predicted"/>
<name>A0A1F5ZZ84_9BACT</name>
<comment type="subcellular location">
    <subcellularLocation>
        <location evidence="1">Cell membrane</location>
        <topology evidence="1">Multi-pass membrane protein</topology>
    </subcellularLocation>
</comment>
<protein>
    <recommendedName>
        <fullName evidence="8">Major facilitator superfamily (MFS) profile domain-containing protein</fullName>
    </recommendedName>
</protein>
<dbReference type="InterPro" id="IPR050171">
    <property type="entry name" value="MFS_Transporters"/>
</dbReference>
<dbReference type="STRING" id="1798381.A2721_02075"/>
<evidence type="ECO:0000313" key="9">
    <source>
        <dbReference type="EMBL" id="OGG17786.1"/>
    </source>
</evidence>
<evidence type="ECO:0000259" key="8">
    <source>
        <dbReference type="PROSITE" id="PS50850"/>
    </source>
</evidence>
<keyword evidence="5 7" id="KW-1133">Transmembrane helix</keyword>
<dbReference type="PANTHER" id="PTHR23517">
    <property type="entry name" value="RESISTANCE PROTEIN MDTM, PUTATIVE-RELATED-RELATED"/>
    <property type="match status" value="1"/>
</dbReference>
<feature type="transmembrane region" description="Helical" evidence="7">
    <location>
        <begin position="110"/>
        <end position="129"/>
    </location>
</feature>
<accession>A0A1F5ZZ84</accession>
<organism evidence="9 10">
    <name type="scientific">Candidatus Gottesmanbacteria bacterium RIFCSPHIGHO2_01_FULL_47_48</name>
    <dbReference type="NCBI Taxonomy" id="1798381"/>
    <lineage>
        <taxon>Bacteria</taxon>
        <taxon>Candidatus Gottesmaniibacteriota</taxon>
    </lineage>
</organism>
<feature type="transmembrane region" description="Helical" evidence="7">
    <location>
        <begin position="135"/>
        <end position="156"/>
    </location>
</feature>
<feature type="transmembrane region" description="Helical" evidence="7">
    <location>
        <begin position="80"/>
        <end position="98"/>
    </location>
</feature>
<keyword evidence="3" id="KW-1003">Cell membrane</keyword>
<evidence type="ECO:0000256" key="6">
    <source>
        <dbReference type="ARBA" id="ARBA00023136"/>
    </source>
</evidence>
<evidence type="ECO:0000256" key="5">
    <source>
        <dbReference type="ARBA" id="ARBA00022989"/>
    </source>
</evidence>
<evidence type="ECO:0000256" key="1">
    <source>
        <dbReference type="ARBA" id="ARBA00004651"/>
    </source>
</evidence>
<keyword evidence="6 7" id="KW-0472">Membrane</keyword>
<feature type="transmembrane region" description="Helical" evidence="7">
    <location>
        <begin position="45"/>
        <end position="68"/>
    </location>
</feature>
<feature type="transmembrane region" description="Helical" evidence="7">
    <location>
        <begin position="199"/>
        <end position="216"/>
    </location>
</feature>
<sequence>MNLEEDERLAHDIQLKGRLRKRNHLRYLSYFQVPRIDKFIFKKPLHILLLTNGMILLASAMLGPIYALFVDQVGGDLLDASLAGAAFSLAAGFTVLISGKITDRVKEQELILVFGYIIMGLGFLFYLLVSSMWTLLLAQIIIGFGEAIYVPAFDAVYSKHLDDDNIGSQWGAWESMNYFTAAAGAVVGGAIVTKFGFDPLFLIMGVLSVASGVYIYRLPRKVL</sequence>